<feature type="chain" id="PRO_5046911787" description="Secreted protein" evidence="1">
    <location>
        <begin position="28"/>
        <end position="135"/>
    </location>
</feature>
<dbReference type="EMBL" id="JBHTGP010000016">
    <property type="protein sequence ID" value="MFD0689053.1"/>
    <property type="molecule type" value="Genomic_DNA"/>
</dbReference>
<evidence type="ECO:0000313" key="2">
    <source>
        <dbReference type="EMBL" id="MFD0689053.1"/>
    </source>
</evidence>
<keyword evidence="1" id="KW-0732">Signal</keyword>
<dbReference type="RefSeq" id="WP_131756781.1">
    <property type="nucleotide sequence ID" value="NZ_CAACUY010000021.1"/>
</dbReference>
<accession>A0ABW2XU98</accession>
<evidence type="ECO:0008006" key="4">
    <source>
        <dbReference type="Google" id="ProtNLM"/>
    </source>
</evidence>
<dbReference type="Proteomes" id="UP001597063">
    <property type="component" value="Unassembled WGS sequence"/>
</dbReference>
<comment type="caution">
    <text evidence="2">The sequence shown here is derived from an EMBL/GenBank/DDBJ whole genome shotgun (WGS) entry which is preliminary data.</text>
</comment>
<gene>
    <name evidence="2" type="ORF">ACFQZM_31500</name>
</gene>
<organism evidence="2 3">
    <name type="scientific">Actinomadura fibrosa</name>
    <dbReference type="NCBI Taxonomy" id="111802"/>
    <lineage>
        <taxon>Bacteria</taxon>
        <taxon>Bacillati</taxon>
        <taxon>Actinomycetota</taxon>
        <taxon>Actinomycetes</taxon>
        <taxon>Streptosporangiales</taxon>
        <taxon>Thermomonosporaceae</taxon>
        <taxon>Actinomadura</taxon>
    </lineage>
</organism>
<evidence type="ECO:0000313" key="3">
    <source>
        <dbReference type="Proteomes" id="UP001597063"/>
    </source>
</evidence>
<proteinExistence type="predicted"/>
<keyword evidence="3" id="KW-1185">Reference proteome</keyword>
<protein>
    <recommendedName>
        <fullName evidence="4">Secreted protein</fullName>
    </recommendedName>
</protein>
<reference evidence="3" key="1">
    <citation type="journal article" date="2019" name="Int. J. Syst. Evol. Microbiol.">
        <title>The Global Catalogue of Microorganisms (GCM) 10K type strain sequencing project: providing services to taxonomists for standard genome sequencing and annotation.</title>
        <authorList>
            <consortium name="The Broad Institute Genomics Platform"/>
            <consortium name="The Broad Institute Genome Sequencing Center for Infectious Disease"/>
            <person name="Wu L."/>
            <person name="Ma J."/>
        </authorList>
    </citation>
    <scope>NUCLEOTIDE SEQUENCE [LARGE SCALE GENOMIC DNA]</scope>
    <source>
        <strain evidence="3">JCM 9371</strain>
    </source>
</reference>
<name>A0ABW2XU98_9ACTN</name>
<evidence type="ECO:0000256" key="1">
    <source>
        <dbReference type="SAM" id="SignalP"/>
    </source>
</evidence>
<feature type="signal peptide" evidence="1">
    <location>
        <begin position="1"/>
        <end position="27"/>
    </location>
</feature>
<sequence>MKAPTRFLSVIGIACALLPAAAATSYAAPPKEADCVTATETQDYGRGEISLCPQGDGTYHITGWIEDLLPGDGVFTGPDGACVAWYLYAGTEYVGFPPSACPHFHGPTNPAKLQLDVIYKSDAPLTSAKLGRYWV</sequence>